<dbReference type="InterPro" id="IPR008979">
    <property type="entry name" value="Galactose-bd-like_sf"/>
</dbReference>
<evidence type="ECO:0000313" key="2">
    <source>
        <dbReference type="EMBL" id="KAF2827651.1"/>
    </source>
</evidence>
<evidence type="ECO:0000313" key="3">
    <source>
        <dbReference type="Proteomes" id="UP000799424"/>
    </source>
</evidence>
<sequence>MLTTILIWALALLPFLNAMPTTPLSQPALEKRCSNVLQNPSFESGVSPWLEMAFGSWASFGVFTQSAGGHDGRNFYWGQSNATAAVSTLSVSQSAVRIPSGTTVECSVWVASSRPGNVASTAVEVFLDGITCGSAAYLGTTGWVKVGGKITANGDSHTFTVVITSDTTGPQGSQIWIDDAVLGASC</sequence>
<feature type="chain" id="PRO_5025616110" description="CBM-cenC domain-containing protein" evidence="1">
    <location>
        <begin position="19"/>
        <end position="186"/>
    </location>
</feature>
<organism evidence="2 3">
    <name type="scientific">Ophiobolus disseminans</name>
    <dbReference type="NCBI Taxonomy" id="1469910"/>
    <lineage>
        <taxon>Eukaryota</taxon>
        <taxon>Fungi</taxon>
        <taxon>Dikarya</taxon>
        <taxon>Ascomycota</taxon>
        <taxon>Pezizomycotina</taxon>
        <taxon>Dothideomycetes</taxon>
        <taxon>Pleosporomycetidae</taxon>
        <taxon>Pleosporales</taxon>
        <taxon>Pleosporineae</taxon>
        <taxon>Phaeosphaeriaceae</taxon>
        <taxon>Ophiobolus</taxon>
    </lineage>
</organism>
<dbReference type="AlphaFoldDB" id="A0A6A7A2Z2"/>
<dbReference type="SUPFAM" id="SSF49785">
    <property type="entry name" value="Galactose-binding domain-like"/>
    <property type="match status" value="1"/>
</dbReference>
<gene>
    <name evidence="2" type="ORF">CC86DRAFT_214484</name>
</gene>
<name>A0A6A7A2Z2_9PLEO</name>
<evidence type="ECO:0008006" key="4">
    <source>
        <dbReference type="Google" id="ProtNLM"/>
    </source>
</evidence>
<keyword evidence="3" id="KW-1185">Reference proteome</keyword>
<dbReference type="EMBL" id="MU006224">
    <property type="protein sequence ID" value="KAF2827651.1"/>
    <property type="molecule type" value="Genomic_DNA"/>
</dbReference>
<reference evidence="2" key="1">
    <citation type="journal article" date="2020" name="Stud. Mycol.">
        <title>101 Dothideomycetes genomes: a test case for predicting lifestyles and emergence of pathogens.</title>
        <authorList>
            <person name="Haridas S."/>
            <person name="Albert R."/>
            <person name="Binder M."/>
            <person name="Bloem J."/>
            <person name="Labutti K."/>
            <person name="Salamov A."/>
            <person name="Andreopoulos B."/>
            <person name="Baker S."/>
            <person name="Barry K."/>
            <person name="Bills G."/>
            <person name="Bluhm B."/>
            <person name="Cannon C."/>
            <person name="Castanera R."/>
            <person name="Culley D."/>
            <person name="Daum C."/>
            <person name="Ezra D."/>
            <person name="Gonzalez J."/>
            <person name="Henrissat B."/>
            <person name="Kuo A."/>
            <person name="Liang C."/>
            <person name="Lipzen A."/>
            <person name="Lutzoni F."/>
            <person name="Magnuson J."/>
            <person name="Mondo S."/>
            <person name="Nolan M."/>
            <person name="Ohm R."/>
            <person name="Pangilinan J."/>
            <person name="Park H.-J."/>
            <person name="Ramirez L."/>
            <person name="Alfaro M."/>
            <person name="Sun H."/>
            <person name="Tritt A."/>
            <person name="Yoshinaga Y."/>
            <person name="Zwiers L.-H."/>
            <person name="Turgeon B."/>
            <person name="Goodwin S."/>
            <person name="Spatafora J."/>
            <person name="Crous P."/>
            <person name="Grigoriev I."/>
        </authorList>
    </citation>
    <scope>NUCLEOTIDE SEQUENCE</scope>
    <source>
        <strain evidence="2">CBS 113818</strain>
    </source>
</reference>
<accession>A0A6A7A2Z2</accession>
<evidence type="ECO:0000256" key="1">
    <source>
        <dbReference type="SAM" id="SignalP"/>
    </source>
</evidence>
<dbReference type="Gene3D" id="2.60.120.260">
    <property type="entry name" value="Galactose-binding domain-like"/>
    <property type="match status" value="1"/>
</dbReference>
<feature type="signal peptide" evidence="1">
    <location>
        <begin position="1"/>
        <end position="18"/>
    </location>
</feature>
<dbReference type="Proteomes" id="UP000799424">
    <property type="component" value="Unassembled WGS sequence"/>
</dbReference>
<protein>
    <recommendedName>
        <fullName evidence="4">CBM-cenC domain-containing protein</fullName>
    </recommendedName>
</protein>
<keyword evidence="1" id="KW-0732">Signal</keyword>
<dbReference type="OrthoDB" id="3769880at2759"/>
<proteinExistence type="predicted"/>